<keyword evidence="1 4" id="KW-0932">Cytokinin signaling pathway</keyword>
<dbReference type="GO" id="GO:0043424">
    <property type="term" value="F:protein histidine kinase binding"/>
    <property type="evidence" value="ECO:0007669"/>
    <property type="project" value="UniProtKB-UniRule"/>
</dbReference>
<dbReference type="EMBL" id="RDQH01000337">
    <property type="protein sequence ID" value="RXH83474.1"/>
    <property type="molecule type" value="Genomic_DNA"/>
</dbReference>
<dbReference type="PANTHER" id="PTHR28242:SF30">
    <property type="entry name" value="HISTIDINE-CONTAINING PHOSPHOTRANSFER PROTEIN 2"/>
    <property type="match status" value="1"/>
</dbReference>
<dbReference type="Gene3D" id="1.20.120.160">
    <property type="entry name" value="HPT domain"/>
    <property type="match status" value="1"/>
</dbReference>
<evidence type="ECO:0000313" key="7">
    <source>
        <dbReference type="Proteomes" id="UP000290289"/>
    </source>
</evidence>
<dbReference type="SUPFAM" id="SSF47226">
    <property type="entry name" value="Histidine-containing phosphotransfer domain, HPT domain"/>
    <property type="match status" value="1"/>
</dbReference>
<dbReference type="InterPro" id="IPR045871">
    <property type="entry name" value="AHP1-5/YPD1"/>
</dbReference>
<comment type="subcellular location">
    <subcellularLocation>
        <location evidence="4">Cytoplasm</location>
        <location evidence="4">Cytosol</location>
    </subcellularLocation>
    <subcellularLocation>
        <location evidence="4">Nucleus</location>
    </subcellularLocation>
</comment>
<dbReference type="PANTHER" id="PTHR28242">
    <property type="entry name" value="PHOSPHORELAY INTERMEDIATE PROTEIN YPD1"/>
    <property type="match status" value="1"/>
</dbReference>
<protein>
    <recommendedName>
        <fullName evidence="4">Histidine-containing phosphotransfer protein</fullName>
    </recommendedName>
</protein>
<evidence type="ECO:0000256" key="1">
    <source>
        <dbReference type="ARBA" id="ARBA00022864"/>
    </source>
</evidence>
<keyword evidence="7" id="KW-1185">Reference proteome</keyword>
<feature type="domain" description="HPt" evidence="5">
    <location>
        <begin position="37"/>
        <end position="86"/>
    </location>
</feature>
<evidence type="ECO:0000256" key="4">
    <source>
        <dbReference type="RuleBase" id="RU369004"/>
    </source>
</evidence>
<evidence type="ECO:0000256" key="2">
    <source>
        <dbReference type="ARBA" id="ARBA00023012"/>
    </source>
</evidence>
<dbReference type="Proteomes" id="UP000290289">
    <property type="component" value="Chromosome 11"/>
</dbReference>
<organism evidence="6 7">
    <name type="scientific">Malus domestica</name>
    <name type="common">Apple</name>
    <name type="synonym">Pyrus malus</name>
    <dbReference type="NCBI Taxonomy" id="3750"/>
    <lineage>
        <taxon>Eukaryota</taxon>
        <taxon>Viridiplantae</taxon>
        <taxon>Streptophyta</taxon>
        <taxon>Embryophyta</taxon>
        <taxon>Tracheophyta</taxon>
        <taxon>Spermatophyta</taxon>
        <taxon>Magnoliopsida</taxon>
        <taxon>eudicotyledons</taxon>
        <taxon>Gunneridae</taxon>
        <taxon>Pentapetalae</taxon>
        <taxon>rosids</taxon>
        <taxon>fabids</taxon>
        <taxon>Rosales</taxon>
        <taxon>Rosaceae</taxon>
        <taxon>Amygdaloideae</taxon>
        <taxon>Maleae</taxon>
        <taxon>Malus</taxon>
    </lineage>
</organism>
<comment type="caution">
    <text evidence="6">The sequence shown here is derived from an EMBL/GenBank/DDBJ whole genome shotgun (WGS) entry which is preliminary data.</text>
</comment>
<gene>
    <name evidence="6" type="ORF">DVH24_005727</name>
</gene>
<dbReference type="InterPro" id="IPR008207">
    <property type="entry name" value="Sig_transdc_His_kin_Hpt_dom"/>
</dbReference>
<dbReference type="PROSITE" id="PS50894">
    <property type="entry name" value="HPT"/>
    <property type="match status" value="1"/>
</dbReference>
<dbReference type="STRING" id="3750.A0A498IMQ7"/>
<reference evidence="6 7" key="1">
    <citation type="submission" date="2018-10" db="EMBL/GenBank/DDBJ databases">
        <title>A high-quality apple genome assembly.</title>
        <authorList>
            <person name="Hu J."/>
        </authorList>
    </citation>
    <scope>NUCLEOTIDE SEQUENCE [LARGE SCALE GENOMIC DNA]</scope>
    <source>
        <strain evidence="7">cv. HFTH1</strain>
        <tissue evidence="6">Young leaf</tissue>
    </source>
</reference>
<comment type="function">
    <text evidence="4">Functions as a two-component phosphorelay mediators between cytokinin sensor histidine kinases and response regulators (B-type ARRs). Plays an important role in propagating cytokinin signal transduction.</text>
</comment>
<dbReference type="GO" id="GO:0005634">
    <property type="term" value="C:nucleus"/>
    <property type="evidence" value="ECO:0007669"/>
    <property type="project" value="UniProtKB-SubCell"/>
</dbReference>
<keyword evidence="2 4" id="KW-0902">Two-component regulatory system</keyword>
<evidence type="ECO:0000313" key="6">
    <source>
        <dbReference type="EMBL" id="RXH83474.1"/>
    </source>
</evidence>
<evidence type="ECO:0000259" key="5">
    <source>
        <dbReference type="PROSITE" id="PS50894"/>
    </source>
</evidence>
<dbReference type="GO" id="GO:0005829">
    <property type="term" value="C:cytosol"/>
    <property type="evidence" value="ECO:0007669"/>
    <property type="project" value="UniProtKB-SubCell"/>
</dbReference>
<name>A0A498IMQ7_MALDO</name>
<evidence type="ECO:0000256" key="3">
    <source>
        <dbReference type="PROSITE-ProRule" id="PRU00110"/>
    </source>
</evidence>
<feature type="modified residue" description="Phosphohistidine" evidence="3">
    <location>
        <position position="78"/>
    </location>
</feature>
<comment type="domain">
    <text evidence="4">Histidine-containing phosphotransfer domain (HPt) contains an active histidine that mediates the phosphotransfer.</text>
</comment>
<accession>A0A498IMQ7</accession>
<dbReference type="InterPro" id="IPR036641">
    <property type="entry name" value="HPT_dom_sf"/>
</dbReference>
<keyword evidence="3" id="KW-0597">Phosphoprotein</keyword>
<dbReference type="GO" id="GO:0000160">
    <property type="term" value="P:phosphorelay signal transduction system"/>
    <property type="evidence" value="ECO:0007669"/>
    <property type="project" value="UniProtKB-UniRule"/>
</dbReference>
<dbReference type="GO" id="GO:0009736">
    <property type="term" value="P:cytokinin-activated signaling pathway"/>
    <property type="evidence" value="ECO:0007669"/>
    <property type="project" value="UniProtKB-KW"/>
</dbReference>
<sequence>MFAAQLTQQLIDFIRSLREQGILDDRFDQIKELEDENPGLVVEVLTVAIRSADFTIDELEKKLSGTVIYYSKVRELTHKLKGISAR</sequence>
<dbReference type="GO" id="GO:0009927">
    <property type="term" value="F:histidine phosphotransfer kinase activity"/>
    <property type="evidence" value="ECO:0007669"/>
    <property type="project" value="UniProtKB-UniRule"/>
</dbReference>
<dbReference type="AlphaFoldDB" id="A0A498IMQ7"/>
<proteinExistence type="predicted"/>